<feature type="domain" description="Galactokinase N-terminal" evidence="14">
    <location>
        <begin position="24"/>
        <end position="67"/>
    </location>
</feature>
<comment type="caution">
    <text evidence="15">The sequence shown here is derived from an EMBL/GenBank/DDBJ whole genome shotgun (WGS) entry which is preliminary data.</text>
</comment>
<dbReference type="AlphaFoldDB" id="A0A7X1BAV8"/>
<dbReference type="EMBL" id="JACHVC010000013">
    <property type="protein sequence ID" value="MBC2607648.1"/>
    <property type="molecule type" value="Genomic_DNA"/>
</dbReference>
<dbReference type="Gene3D" id="3.30.230.10">
    <property type="match status" value="1"/>
</dbReference>
<dbReference type="PANTHER" id="PTHR10457:SF7">
    <property type="entry name" value="GALACTOKINASE-RELATED"/>
    <property type="match status" value="1"/>
</dbReference>
<evidence type="ECO:0000256" key="10">
    <source>
        <dbReference type="ARBA" id="ARBA00023277"/>
    </source>
</evidence>
<gene>
    <name evidence="15" type="primary">galK</name>
    <name evidence="15" type="ORF">H5P27_16465</name>
</gene>
<protein>
    <recommendedName>
        <fullName evidence="11">Galactokinase</fullName>
        <ecNumber evidence="11">2.7.1.6</ecNumber>
    </recommendedName>
</protein>
<dbReference type="EC" id="2.7.1.6" evidence="11"/>
<dbReference type="InterPro" id="IPR000705">
    <property type="entry name" value="Galactokinase"/>
</dbReference>
<evidence type="ECO:0000256" key="2">
    <source>
        <dbReference type="ARBA" id="ARBA00022490"/>
    </source>
</evidence>
<evidence type="ECO:0000256" key="7">
    <source>
        <dbReference type="ARBA" id="ARBA00022840"/>
    </source>
</evidence>
<dbReference type="PROSITE" id="PS00627">
    <property type="entry name" value="GHMP_KINASES_ATP"/>
    <property type="match status" value="1"/>
</dbReference>
<dbReference type="InterPro" id="IPR014721">
    <property type="entry name" value="Ribsml_uS5_D2-typ_fold_subgr"/>
</dbReference>
<accession>A0A7X1BAV8</accession>
<dbReference type="GO" id="GO:0006012">
    <property type="term" value="P:galactose metabolic process"/>
    <property type="evidence" value="ECO:0007669"/>
    <property type="project" value="UniProtKB-UniRule"/>
</dbReference>
<dbReference type="Pfam" id="PF10509">
    <property type="entry name" value="GalKase_gal_bdg"/>
    <property type="match status" value="1"/>
</dbReference>
<dbReference type="GO" id="GO:0005829">
    <property type="term" value="C:cytosol"/>
    <property type="evidence" value="ECO:0007669"/>
    <property type="project" value="TreeGrafter"/>
</dbReference>
<keyword evidence="16" id="KW-1185">Reference proteome</keyword>
<evidence type="ECO:0000259" key="13">
    <source>
        <dbReference type="Pfam" id="PF08544"/>
    </source>
</evidence>
<feature type="domain" description="GHMP kinase C-terminal" evidence="13">
    <location>
        <begin position="290"/>
        <end position="361"/>
    </location>
</feature>
<evidence type="ECO:0000256" key="5">
    <source>
        <dbReference type="ARBA" id="ARBA00022741"/>
    </source>
</evidence>
<comment type="similarity">
    <text evidence="1">Belongs to the GHMP kinase family. GalK subfamily.</text>
</comment>
<dbReference type="PROSITE" id="PS00106">
    <property type="entry name" value="GALACTOKINASE"/>
    <property type="match status" value="1"/>
</dbReference>
<keyword evidence="4" id="KW-0479">Metal-binding</keyword>
<name>A0A7X1BAV8_9BACT</name>
<evidence type="ECO:0000256" key="1">
    <source>
        <dbReference type="ARBA" id="ARBA00006566"/>
    </source>
</evidence>
<evidence type="ECO:0000256" key="8">
    <source>
        <dbReference type="ARBA" id="ARBA00022842"/>
    </source>
</evidence>
<dbReference type="FunFam" id="3.30.230.10:FF:000017">
    <property type="entry name" value="Galactokinase"/>
    <property type="match status" value="1"/>
</dbReference>
<dbReference type="GO" id="GO:0004335">
    <property type="term" value="F:galactokinase activity"/>
    <property type="evidence" value="ECO:0007669"/>
    <property type="project" value="UniProtKB-UniRule"/>
</dbReference>
<keyword evidence="7" id="KW-0067">ATP-binding</keyword>
<keyword evidence="3 15" id="KW-0808">Transferase</keyword>
<keyword evidence="6 15" id="KW-0418">Kinase</keyword>
<dbReference type="PRINTS" id="PR00959">
    <property type="entry name" value="MEVGALKINASE"/>
</dbReference>
<evidence type="ECO:0000256" key="9">
    <source>
        <dbReference type="ARBA" id="ARBA00023144"/>
    </source>
</evidence>
<dbReference type="InterPro" id="IPR019539">
    <property type="entry name" value="GalKase_N"/>
</dbReference>
<evidence type="ECO:0000256" key="3">
    <source>
        <dbReference type="ARBA" id="ARBA00022679"/>
    </source>
</evidence>
<evidence type="ECO:0000256" key="6">
    <source>
        <dbReference type="ARBA" id="ARBA00022777"/>
    </source>
</evidence>
<dbReference type="Pfam" id="PF00288">
    <property type="entry name" value="GHMP_kinases_N"/>
    <property type="match status" value="1"/>
</dbReference>
<dbReference type="Pfam" id="PF08544">
    <property type="entry name" value="GHMP_kinases_C"/>
    <property type="match status" value="1"/>
</dbReference>
<dbReference type="InterPro" id="IPR036554">
    <property type="entry name" value="GHMP_kinase_C_sf"/>
</dbReference>
<sequence length="394" mass="42118">MSTATPAQQEIALEELKSLFSDADFGQPEIFGAAPGRVNVIGEHIDYNGGLVLPAAIDKWVHVALARREDKKVRLVSAQAPGQLVEFEITDSLAPEGKSWGNYVKGVIAGLLKAGFEVPGFDAAVTSTVPVGGGLSSSAALEAVFGSVLLSVTGQEMTKLDLARLCQKAEHDFAGVPCGLMDQAAVILCEEGKLLLLDCVDDSFQQAKFEDPNWSLLIINSCVSHELSDGGYAVRRDGCHDAARLLGVGTLREVDPAKLEATLADPRLTPDMVRYVRHAVTEIERTKLAVAALDRKDYLEAGKLLNESHASLRDDYKVSCPELDFIADLAQGQEGVAGCRMTGGGFGGSAIALVRRESVEALTALIEGQYKAEFGIEAKIFETRPMGGTHCWMA</sequence>
<dbReference type="SUPFAM" id="SSF54211">
    <property type="entry name" value="Ribosomal protein S5 domain 2-like"/>
    <property type="match status" value="1"/>
</dbReference>
<keyword evidence="8" id="KW-0460">Magnesium</keyword>
<proteinExistence type="inferred from homology"/>
<organism evidence="15 16">
    <name type="scientific">Pelagicoccus albus</name>
    <dbReference type="NCBI Taxonomy" id="415222"/>
    <lineage>
        <taxon>Bacteria</taxon>
        <taxon>Pseudomonadati</taxon>
        <taxon>Verrucomicrobiota</taxon>
        <taxon>Opitutia</taxon>
        <taxon>Puniceicoccales</taxon>
        <taxon>Pelagicoccaceae</taxon>
        <taxon>Pelagicoccus</taxon>
    </lineage>
</organism>
<dbReference type="InterPro" id="IPR006206">
    <property type="entry name" value="Mevalonate/galactokinase"/>
</dbReference>
<dbReference type="InterPro" id="IPR013750">
    <property type="entry name" value="GHMP_kinase_C_dom"/>
</dbReference>
<dbReference type="GO" id="GO:0005524">
    <property type="term" value="F:ATP binding"/>
    <property type="evidence" value="ECO:0007669"/>
    <property type="project" value="UniProtKB-UniRule"/>
</dbReference>
<dbReference type="InterPro" id="IPR006204">
    <property type="entry name" value="GHMP_kinase_N_dom"/>
</dbReference>
<dbReference type="FunFam" id="3.30.70.890:FF:000001">
    <property type="entry name" value="Galactokinase"/>
    <property type="match status" value="1"/>
</dbReference>
<feature type="domain" description="GHMP kinase N-terminal" evidence="12">
    <location>
        <begin position="102"/>
        <end position="188"/>
    </location>
</feature>
<evidence type="ECO:0000313" key="16">
    <source>
        <dbReference type="Proteomes" id="UP000526501"/>
    </source>
</evidence>
<dbReference type="InterPro" id="IPR019741">
    <property type="entry name" value="Galactokinase_CS"/>
</dbReference>
<dbReference type="Gene3D" id="3.30.70.890">
    <property type="entry name" value="GHMP kinase, C-terminal domain"/>
    <property type="match status" value="1"/>
</dbReference>
<keyword evidence="9" id="KW-0299">Galactose metabolism</keyword>
<keyword evidence="10" id="KW-0119">Carbohydrate metabolism</keyword>
<dbReference type="InterPro" id="IPR020568">
    <property type="entry name" value="Ribosomal_Su5_D2-typ_SF"/>
</dbReference>
<dbReference type="InterPro" id="IPR006203">
    <property type="entry name" value="GHMP_knse_ATP-bd_CS"/>
</dbReference>
<evidence type="ECO:0000256" key="4">
    <source>
        <dbReference type="ARBA" id="ARBA00022723"/>
    </source>
</evidence>
<dbReference type="PRINTS" id="PR00473">
    <property type="entry name" value="GALCTOKINASE"/>
</dbReference>
<dbReference type="RefSeq" id="WP_185661519.1">
    <property type="nucleotide sequence ID" value="NZ_CAWPOO010000013.1"/>
</dbReference>
<dbReference type="SUPFAM" id="SSF55060">
    <property type="entry name" value="GHMP Kinase, C-terminal domain"/>
    <property type="match status" value="1"/>
</dbReference>
<reference evidence="15 16" key="1">
    <citation type="submission" date="2020-07" db="EMBL/GenBank/DDBJ databases">
        <authorList>
            <person name="Feng X."/>
        </authorList>
    </citation>
    <scope>NUCLEOTIDE SEQUENCE [LARGE SCALE GENOMIC DNA]</scope>
    <source>
        <strain evidence="15 16">JCM23202</strain>
    </source>
</reference>
<dbReference type="GO" id="GO:0046872">
    <property type="term" value="F:metal ion binding"/>
    <property type="evidence" value="ECO:0007669"/>
    <property type="project" value="UniProtKB-KW"/>
</dbReference>
<evidence type="ECO:0000259" key="14">
    <source>
        <dbReference type="Pfam" id="PF10509"/>
    </source>
</evidence>
<evidence type="ECO:0000259" key="12">
    <source>
        <dbReference type="Pfam" id="PF00288"/>
    </source>
</evidence>
<evidence type="ECO:0000313" key="15">
    <source>
        <dbReference type="EMBL" id="MBC2607648.1"/>
    </source>
</evidence>
<dbReference type="PIRSF" id="PIRSF000530">
    <property type="entry name" value="Galactokinase"/>
    <property type="match status" value="1"/>
</dbReference>
<dbReference type="PANTHER" id="PTHR10457">
    <property type="entry name" value="MEVALONATE KINASE/GALACTOKINASE"/>
    <property type="match status" value="1"/>
</dbReference>
<keyword evidence="2" id="KW-0963">Cytoplasm</keyword>
<evidence type="ECO:0000256" key="11">
    <source>
        <dbReference type="NCBIfam" id="TIGR00131"/>
    </source>
</evidence>
<dbReference type="Proteomes" id="UP000526501">
    <property type="component" value="Unassembled WGS sequence"/>
</dbReference>
<keyword evidence="5" id="KW-0547">Nucleotide-binding</keyword>
<dbReference type="NCBIfam" id="TIGR00131">
    <property type="entry name" value="gal_kin"/>
    <property type="match status" value="1"/>
</dbReference>